<gene>
    <name evidence="4" type="ORF">AVEN_187671_2</name>
</gene>
<comment type="caution">
    <text evidence="4">The sequence shown here is derived from an EMBL/GenBank/DDBJ whole genome shotgun (WGS) entry which is preliminary data.</text>
</comment>
<feature type="domain" description="Thyroglobulin type-1" evidence="3">
    <location>
        <begin position="55"/>
        <end position="105"/>
    </location>
</feature>
<dbReference type="Gene3D" id="4.10.800.10">
    <property type="entry name" value="Thyroglobulin type-1"/>
    <property type="match status" value="1"/>
</dbReference>
<dbReference type="InterPro" id="IPR000716">
    <property type="entry name" value="Thyroglobulin_1"/>
</dbReference>
<evidence type="ECO:0000256" key="1">
    <source>
        <dbReference type="ARBA" id="ARBA00023157"/>
    </source>
</evidence>
<dbReference type="Pfam" id="PF00086">
    <property type="entry name" value="Thyroglobulin_1"/>
    <property type="match status" value="1"/>
</dbReference>
<keyword evidence="5" id="KW-1185">Reference proteome</keyword>
<feature type="disulfide bond" evidence="2">
    <location>
        <begin position="78"/>
        <end position="85"/>
    </location>
</feature>
<sequence>MMDPATQCSCASNGGANSLQILKTPVVRISSASFFAGFEAMPEATCLCHAISYERSLIDKESGRLECDNSGYFKPLQCSKKTGECWCVTKYGNQVTPPSSDRKSCDDVAHLL</sequence>
<name>A0A4Y2M928_ARAVE</name>
<reference evidence="4 5" key="1">
    <citation type="journal article" date="2019" name="Sci. Rep.">
        <title>Orb-weaving spider Araneus ventricosus genome elucidates the spidroin gene catalogue.</title>
        <authorList>
            <person name="Kono N."/>
            <person name="Nakamura H."/>
            <person name="Ohtoshi R."/>
            <person name="Moran D.A.P."/>
            <person name="Shinohara A."/>
            <person name="Yoshida Y."/>
            <person name="Fujiwara M."/>
            <person name="Mori M."/>
            <person name="Tomita M."/>
            <person name="Arakawa K."/>
        </authorList>
    </citation>
    <scope>NUCLEOTIDE SEQUENCE [LARGE SCALE GENOMIC DNA]</scope>
</reference>
<evidence type="ECO:0000313" key="5">
    <source>
        <dbReference type="Proteomes" id="UP000499080"/>
    </source>
</evidence>
<dbReference type="SUPFAM" id="SSF57610">
    <property type="entry name" value="Thyroglobulin type-1 domain"/>
    <property type="match status" value="1"/>
</dbReference>
<dbReference type="CDD" id="cd00191">
    <property type="entry name" value="TY"/>
    <property type="match status" value="1"/>
</dbReference>
<organism evidence="4 5">
    <name type="scientific">Araneus ventricosus</name>
    <name type="common">Orbweaver spider</name>
    <name type="synonym">Epeira ventricosa</name>
    <dbReference type="NCBI Taxonomy" id="182803"/>
    <lineage>
        <taxon>Eukaryota</taxon>
        <taxon>Metazoa</taxon>
        <taxon>Ecdysozoa</taxon>
        <taxon>Arthropoda</taxon>
        <taxon>Chelicerata</taxon>
        <taxon>Arachnida</taxon>
        <taxon>Araneae</taxon>
        <taxon>Araneomorphae</taxon>
        <taxon>Entelegynae</taxon>
        <taxon>Araneoidea</taxon>
        <taxon>Araneidae</taxon>
        <taxon>Araneus</taxon>
    </lineage>
</organism>
<dbReference type="Proteomes" id="UP000499080">
    <property type="component" value="Unassembled WGS sequence"/>
</dbReference>
<comment type="caution">
    <text evidence="2">Lacks conserved residue(s) required for the propagation of feature annotation.</text>
</comment>
<dbReference type="InterPro" id="IPR036857">
    <property type="entry name" value="Thyroglobulin_1_sf"/>
</dbReference>
<proteinExistence type="predicted"/>
<keyword evidence="1 2" id="KW-1015">Disulfide bond</keyword>
<dbReference type="AlphaFoldDB" id="A0A4Y2M928"/>
<dbReference type="EMBL" id="BGPR01006829">
    <property type="protein sequence ID" value="GBN22167.1"/>
    <property type="molecule type" value="Genomic_DNA"/>
</dbReference>
<dbReference type="SMART" id="SM00211">
    <property type="entry name" value="TY"/>
    <property type="match status" value="1"/>
</dbReference>
<protein>
    <recommendedName>
        <fullName evidence="3">Thyroglobulin type-1 domain-containing protein</fullName>
    </recommendedName>
</protein>
<evidence type="ECO:0000256" key="2">
    <source>
        <dbReference type="PROSITE-ProRule" id="PRU00500"/>
    </source>
</evidence>
<evidence type="ECO:0000313" key="4">
    <source>
        <dbReference type="EMBL" id="GBN22167.1"/>
    </source>
</evidence>
<evidence type="ECO:0000259" key="3">
    <source>
        <dbReference type="PROSITE" id="PS51162"/>
    </source>
</evidence>
<dbReference type="OrthoDB" id="406800at2759"/>
<accession>A0A4Y2M928</accession>
<dbReference type="PROSITE" id="PS51162">
    <property type="entry name" value="THYROGLOBULIN_1_2"/>
    <property type="match status" value="1"/>
</dbReference>